<dbReference type="Pfam" id="PF01757">
    <property type="entry name" value="Acyl_transf_3"/>
    <property type="match status" value="1"/>
</dbReference>
<feature type="transmembrane region" description="Helical" evidence="1">
    <location>
        <begin position="319"/>
        <end position="340"/>
    </location>
</feature>
<proteinExistence type="predicted"/>
<comment type="caution">
    <text evidence="3">The sequence shown here is derived from an EMBL/GenBank/DDBJ whole genome shotgun (WGS) entry which is preliminary data.</text>
</comment>
<dbReference type="RefSeq" id="WP_284349986.1">
    <property type="nucleotide sequence ID" value="NZ_BRXS01000003.1"/>
</dbReference>
<dbReference type="EMBL" id="BRXS01000003">
    <property type="protein sequence ID" value="GLC25530.1"/>
    <property type="molecule type" value="Genomic_DNA"/>
</dbReference>
<dbReference type="GO" id="GO:0016020">
    <property type="term" value="C:membrane"/>
    <property type="evidence" value="ECO:0007669"/>
    <property type="project" value="TreeGrafter"/>
</dbReference>
<dbReference type="GO" id="GO:0009103">
    <property type="term" value="P:lipopolysaccharide biosynthetic process"/>
    <property type="evidence" value="ECO:0007669"/>
    <property type="project" value="TreeGrafter"/>
</dbReference>
<gene>
    <name evidence="3" type="ORF">rosag_20430</name>
</gene>
<feature type="transmembrane region" description="Helical" evidence="1">
    <location>
        <begin position="284"/>
        <end position="307"/>
    </location>
</feature>
<protein>
    <submittedName>
        <fullName evidence="3">Acyltransferase</fullName>
    </submittedName>
</protein>
<evidence type="ECO:0000259" key="2">
    <source>
        <dbReference type="Pfam" id="PF01757"/>
    </source>
</evidence>
<evidence type="ECO:0000256" key="1">
    <source>
        <dbReference type="SAM" id="Phobius"/>
    </source>
</evidence>
<keyword evidence="3" id="KW-0808">Transferase</keyword>
<dbReference type="GO" id="GO:0016747">
    <property type="term" value="F:acyltransferase activity, transferring groups other than amino-acyl groups"/>
    <property type="evidence" value="ECO:0007669"/>
    <property type="project" value="InterPro"/>
</dbReference>
<dbReference type="InterPro" id="IPR050879">
    <property type="entry name" value="Acyltransferase_3"/>
</dbReference>
<feature type="transmembrane region" description="Helical" evidence="1">
    <location>
        <begin position="251"/>
        <end position="272"/>
    </location>
</feature>
<accession>A0AA37QFN1</accession>
<dbReference type="Proteomes" id="UP001161325">
    <property type="component" value="Unassembled WGS sequence"/>
</dbReference>
<evidence type="ECO:0000313" key="3">
    <source>
        <dbReference type="EMBL" id="GLC25530.1"/>
    </source>
</evidence>
<sequence length="397" mass="42755">MASSVAPSLSHVPSRSAPRIPALDGLRGVAILLVLANHTIAQLGDTLLGARLIAVTRVGWLGVDLFFVLSGFLITGILLDGRGAPGALRRFYARRARRIWPLYLLVLAILTSIALWTTWAADVERAAFRDAAPWLWTHTVNWYHARPFPTYHNPLGIAGYWSLAVEEQFYLAWPLLLLAVRRAWVGGLCLAIAAASLALRSGLLVSGMSAGATYMMTVTRLDGLALGGWLAVCARDAARWAALRSLARPLIVSPMRGALAFLALAAIAWALDPSMRAGAAPVQLIVIPAGNLVAGWALVAAATAPAGSPLARRLTWAPLRWAGTVSYGLYLLHGPVLYFVDEVATRVVLDMPRLVQFLAALGLTAVLAAASWRWWEGPWLRDPSVERGRAQPQIVAP</sequence>
<feature type="domain" description="Acyltransferase 3" evidence="2">
    <location>
        <begin position="21"/>
        <end position="371"/>
    </location>
</feature>
<dbReference type="PANTHER" id="PTHR23028">
    <property type="entry name" value="ACETYLTRANSFERASE"/>
    <property type="match status" value="1"/>
</dbReference>
<feature type="transmembrane region" description="Helical" evidence="1">
    <location>
        <begin position="100"/>
        <end position="119"/>
    </location>
</feature>
<keyword evidence="4" id="KW-1185">Reference proteome</keyword>
<evidence type="ECO:0000313" key="4">
    <source>
        <dbReference type="Proteomes" id="UP001161325"/>
    </source>
</evidence>
<keyword evidence="1" id="KW-0472">Membrane</keyword>
<feature type="transmembrane region" description="Helical" evidence="1">
    <location>
        <begin position="171"/>
        <end position="199"/>
    </location>
</feature>
<keyword evidence="3" id="KW-0012">Acyltransferase</keyword>
<dbReference type="PANTHER" id="PTHR23028:SF53">
    <property type="entry name" value="ACYL_TRANSF_3 DOMAIN-CONTAINING PROTEIN"/>
    <property type="match status" value="1"/>
</dbReference>
<feature type="transmembrane region" description="Helical" evidence="1">
    <location>
        <begin position="58"/>
        <end position="79"/>
    </location>
</feature>
<keyword evidence="1" id="KW-1133">Transmembrane helix</keyword>
<feature type="transmembrane region" description="Helical" evidence="1">
    <location>
        <begin position="352"/>
        <end position="375"/>
    </location>
</feature>
<dbReference type="InterPro" id="IPR002656">
    <property type="entry name" value="Acyl_transf_3_dom"/>
</dbReference>
<name>A0AA37QFN1_9BACT</name>
<reference evidence="3" key="1">
    <citation type="submission" date="2022-08" db="EMBL/GenBank/DDBJ databases">
        <title>Draft genome sequencing of Roseisolibacter agri AW1220.</title>
        <authorList>
            <person name="Tobiishi Y."/>
            <person name="Tonouchi A."/>
        </authorList>
    </citation>
    <scope>NUCLEOTIDE SEQUENCE</scope>
    <source>
        <strain evidence="3">AW1220</strain>
    </source>
</reference>
<dbReference type="AlphaFoldDB" id="A0AA37QFN1"/>
<organism evidence="3 4">
    <name type="scientific">Roseisolibacter agri</name>
    <dbReference type="NCBI Taxonomy" id="2014610"/>
    <lineage>
        <taxon>Bacteria</taxon>
        <taxon>Pseudomonadati</taxon>
        <taxon>Gemmatimonadota</taxon>
        <taxon>Gemmatimonadia</taxon>
        <taxon>Gemmatimonadales</taxon>
        <taxon>Gemmatimonadaceae</taxon>
        <taxon>Roseisolibacter</taxon>
    </lineage>
</organism>
<keyword evidence="1" id="KW-0812">Transmembrane</keyword>